<comment type="caution">
    <text evidence="10">The sequence shown here is derived from an EMBL/GenBank/DDBJ whole genome shotgun (WGS) entry which is preliminary data.</text>
</comment>
<dbReference type="PANTHER" id="PTHR30445">
    <property type="entry name" value="K(+)_H(+) ANTIPORTER SUBUNIT KHTT"/>
    <property type="match status" value="1"/>
</dbReference>
<dbReference type="InterPro" id="IPR050144">
    <property type="entry name" value="AAE_transporter"/>
</dbReference>
<keyword evidence="3" id="KW-0813">Transport</keyword>
<keyword evidence="5 8" id="KW-0812">Transmembrane</keyword>
<evidence type="ECO:0000256" key="6">
    <source>
        <dbReference type="ARBA" id="ARBA00022989"/>
    </source>
</evidence>
<feature type="transmembrane region" description="Helical" evidence="8">
    <location>
        <begin position="420"/>
        <end position="438"/>
    </location>
</feature>
<reference evidence="11" key="1">
    <citation type="journal article" date="2019" name="Int. J. Syst. Evol. Microbiol.">
        <title>The Global Catalogue of Microorganisms (GCM) 10K type strain sequencing project: providing services to taxonomists for standard genome sequencing and annotation.</title>
        <authorList>
            <consortium name="The Broad Institute Genomics Platform"/>
            <consortium name="The Broad Institute Genome Sequencing Center for Infectious Disease"/>
            <person name="Wu L."/>
            <person name="Ma J."/>
        </authorList>
    </citation>
    <scope>NUCLEOTIDE SEQUENCE [LARGE SCALE GENOMIC DNA]</scope>
    <source>
        <strain evidence="11">JCM 11650</strain>
    </source>
</reference>
<feature type="transmembrane region" description="Helical" evidence="8">
    <location>
        <begin position="355"/>
        <end position="375"/>
    </location>
</feature>
<dbReference type="InterPro" id="IPR036721">
    <property type="entry name" value="RCK_C_sf"/>
</dbReference>
<feature type="transmembrane region" description="Helical" evidence="8">
    <location>
        <begin position="146"/>
        <end position="168"/>
    </location>
</feature>
<keyword evidence="11" id="KW-1185">Reference proteome</keyword>
<dbReference type="NCBIfam" id="TIGR01625">
    <property type="entry name" value="YidE_YbjL_dupl"/>
    <property type="match status" value="1"/>
</dbReference>
<evidence type="ECO:0000313" key="10">
    <source>
        <dbReference type="EMBL" id="MFD1833965.1"/>
    </source>
</evidence>
<feature type="transmembrane region" description="Helical" evidence="8">
    <location>
        <begin position="444"/>
        <end position="464"/>
    </location>
</feature>
<protein>
    <submittedName>
        <fullName evidence="10">Aspartate:alanine exchanger family transporter</fullName>
    </submittedName>
</protein>
<dbReference type="InterPro" id="IPR006037">
    <property type="entry name" value="RCK_C"/>
</dbReference>
<name>A0ABW4PVZ1_9MICO</name>
<evidence type="ECO:0000256" key="2">
    <source>
        <dbReference type="ARBA" id="ARBA00009854"/>
    </source>
</evidence>
<feature type="transmembrane region" description="Helical" evidence="8">
    <location>
        <begin position="381"/>
        <end position="399"/>
    </location>
</feature>
<evidence type="ECO:0000256" key="8">
    <source>
        <dbReference type="SAM" id="Phobius"/>
    </source>
</evidence>
<dbReference type="Pfam" id="PF06826">
    <property type="entry name" value="Asp-Al_Ex"/>
    <property type="match status" value="2"/>
</dbReference>
<dbReference type="InterPro" id="IPR006512">
    <property type="entry name" value="YidE_YbjL"/>
</dbReference>
<dbReference type="Gene3D" id="3.30.70.1450">
    <property type="entry name" value="Regulator of K+ conductance, C-terminal domain"/>
    <property type="match status" value="1"/>
</dbReference>
<evidence type="ECO:0000313" key="11">
    <source>
        <dbReference type="Proteomes" id="UP001597280"/>
    </source>
</evidence>
<comment type="subcellular location">
    <subcellularLocation>
        <location evidence="1">Cell membrane</location>
        <topology evidence="1">Multi-pass membrane protein</topology>
    </subcellularLocation>
</comment>
<feature type="transmembrane region" description="Helical" evidence="8">
    <location>
        <begin position="57"/>
        <end position="77"/>
    </location>
</feature>
<evidence type="ECO:0000256" key="4">
    <source>
        <dbReference type="ARBA" id="ARBA00022475"/>
    </source>
</evidence>
<gene>
    <name evidence="10" type="ORF">ACFSDA_02650</name>
</gene>
<evidence type="ECO:0000256" key="3">
    <source>
        <dbReference type="ARBA" id="ARBA00022448"/>
    </source>
</evidence>
<accession>A0ABW4PVZ1</accession>
<feature type="domain" description="RCK C-terminal" evidence="9">
    <location>
        <begin position="259"/>
        <end position="345"/>
    </location>
</feature>
<sequence length="529" mass="54038">MLDFLAASPLLVLLLVMAAGSALGSVRLGPVRFGAAGALFVGLAVGALDPRLGEGLALLQALGLALFVYTTGLAAGATVFRDLRTQTRLVLGATVLLVLVGAASLGAARLLGLDTGAIGGMFAGMTTASPALDTATAATGGSPQPAIGFAIGYPVGVVVSLLVLSAVAHRPLRGHRDPAPSSAAGLLTVTVEVERAMTVREIPGIAATTGLAGGQVRMSYLLRGGAVRVARPEDSLEVGDRLLLVGVPEAVRLAAGALGHVVPEHLADDRSVVDYRRWVVSDPQIAGRTVAQLRIPSRFGGIITRVRRGDRDLLAVPDMPLHLGDRVRVVVPRERMGEISALFGDSEQRITEVDWTSAGLGIALGVLAGLVAVPLGGGASVALGAAAGPLVVGLVLGRIERTGRLVWTMPSAANLTIRQLGLVLFLACVGLASGHSFAATAFSLTGLQIALLAAVLTAASVLALRELGRRLGMSTPRTLGAMAGFVGQPVLLGHVQSLTDDERAETGYSALFAVGMVVKILVVQAIVLL</sequence>
<dbReference type="PANTHER" id="PTHR30445:SF3">
    <property type="entry name" value="TRANSPORT PROTEIN YIDE-RELATED"/>
    <property type="match status" value="1"/>
</dbReference>
<organism evidence="10 11">
    <name type="scientific">Brachybacterium rhamnosum</name>
    <dbReference type="NCBI Taxonomy" id="173361"/>
    <lineage>
        <taxon>Bacteria</taxon>
        <taxon>Bacillati</taxon>
        <taxon>Actinomycetota</taxon>
        <taxon>Actinomycetes</taxon>
        <taxon>Micrococcales</taxon>
        <taxon>Dermabacteraceae</taxon>
        <taxon>Brachybacterium</taxon>
    </lineage>
</organism>
<feature type="transmembrane region" description="Helical" evidence="8">
    <location>
        <begin position="507"/>
        <end position="528"/>
    </location>
</feature>
<keyword evidence="6 8" id="KW-1133">Transmembrane helix</keyword>
<dbReference type="SUPFAM" id="SSF116726">
    <property type="entry name" value="TrkA C-terminal domain-like"/>
    <property type="match status" value="1"/>
</dbReference>
<evidence type="ECO:0000259" key="9">
    <source>
        <dbReference type="PROSITE" id="PS51202"/>
    </source>
</evidence>
<dbReference type="EMBL" id="JBHUFL010000001">
    <property type="protein sequence ID" value="MFD1833965.1"/>
    <property type="molecule type" value="Genomic_DNA"/>
</dbReference>
<keyword evidence="4" id="KW-1003">Cell membrane</keyword>
<evidence type="ECO:0000256" key="7">
    <source>
        <dbReference type="ARBA" id="ARBA00023136"/>
    </source>
</evidence>
<proteinExistence type="inferred from homology"/>
<feature type="transmembrane region" description="Helical" evidence="8">
    <location>
        <begin position="89"/>
        <end position="111"/>
    </location>
</feature>
<dbReference type="RefSeq" id="WP_343906362.1">
    <property type="nucleotide sequence ID" value="NZ_BAAAIS010000005.1"/>
</dbReference>
<evidence type="ECO:0000256" key="5">
    <source>
        <dbReference type="ARBA" id="ARBA00022692"/>
    </source>
</evidence>
<dbReference type="PROSITE" id="PS51202">
    <property type="entry name" value="RCK_C"/>
    <property type="match status" value="1"/>
</dbReference>
<comment type="similarity">
    <text evidence="2">Belongs to the AAE transporter (TC 2.A.81) family.</text>
</comment>
<dbReference type="Proteomes" id="UP001597280">
    <property type="component" value="Unassembled WGS sequence"/>
</dbReference>
<keyword evidence="7 8" id="KW-0472">Membrane</keyword>
<dbReference type="Pfam" id="PF02080">
    <property type="entry name" value="TrkA_C"/>
    <property type="match status" value="1"/>
</dbReference>
<evidence type="ECO:0000256" key="1">
    <source>
        <dbReference type="ARBA" id="ARBA00004651"/>
    </source>
</evidence>